<evidence type="ECO:0000259" key="2">
    <source>
        <dbReference type="Pfam" id="PF11396"/>
    </source>
</evidence>
<comment type="caution">
    <text evidence="3">The sequence shown here is derived from an EMBL/GenBank/DDBJ whole genome shotgun (WGS) entry which is preliminary data.</text>
</comment>
<organism evidence="3 4">
    <name type="scientific">Sphingobacterium tenebrionis</name>
    <dbReference type="NCBI Taxonomy" id="3111775"/>
    <lineage>
        <taxon>Bacteria</taxon>
        <taxon>Pseudomonadati</taxon>
        <taxon>Bacteroidota</taxon>
        <taxon>Sphingobacteriia</taxon>
        <taxon>Sphingobacteriales</taxon>
        <taxon>Sphingobacteriaceae</taxon>
        <taxon>Sphingobacterium</taxon>
    </lineage>
</organism>
<accession>A0ABU8I3L5</accession>
<evidence type="ECO:0000256" key="1">
    <source>
        <dbReference type="SAM" id="SignalP"/>
    </source>
</evidence>
<proteinExistence type="predicted"/>
<dbReference type="EMBL" id="JAYLLN010000006">
    <property type="protein sequence ID" value="MEI5984117.1"/>
    <property type="molecule type" value="Genomic_DNA"/>
</dbReference>
<gene>
    <name evidence="3" type="ORF">VJ786_04290</name>
</gene>
<evidence type="ECO:0000313" key="3">
    <source>
        <dbReference type="EMBL" id="MEI5984117.1"/>
    </source>
</evidence>
<dbReference type="Pfam" id="PF11396">
    <property type="entry name" value="PepSY_like"/>
    <property type="match status" value="1"/>
</dbReference>
<feature type="chain" id="PRO_5046709471" evidence="1">
    <location>
        <begin position="22"/>
        <end position="168"/>
    </location>
</feature>
<feature type="domain" description="Putative beta-lactamase-inhibitor-like PepSY-like" evidence="2">
    <location>
        <begin position="84"/>
        <end position="164"/>
    </location>
</feature>
<evidence type="ECO:0000313" key="4">
    <source>
        <dbReference type="Proteomes" id="UP001363035"/>
    </source>
</evidence>
<dbReference type="Gene3D" id="3.40.1420.30">
    <property type="match status" value="1"/>
</dbReference>
<keyword evidence="1" id="KW-0732">Signal</keyword>
<sequence length="168" mass="18427">MKLLSVLGFALLMISCNNQNRQETVTTTDPAGNVETKPVNSNASAMDNGEIPDAAKKFIEQHFGTTAISKTEKKGVADADGTLYEVKLADGTELDFDADGNWMEISVEDQKNVPLSAIPTAIQDYLKTNHGNVAVHMIDKEPTGYELELANDVDLYFDLNGKFVREEK</sequence>
<dbReference type="InterPro" id="IPR021533">
    <property type="entry name" value="PepSY-like"/>
</dbReference>
<feature type="signal peptide" evidence="1">
    <location>
        <begin position="1"/>
        <end position="21"/>
    </location>
</feature>
<dbReference type="SUPFAM" id="SSF160574">
    <property type="entry name" value="BT0923-like"/>
    <property type="match status" value="1"/>
</dbReference>
<dbReference type="Proteomes" id="UP001363035">
    <property type="component" value="Unassembled WGS sequence"/>
</dbReference>
<reference evidence="3 4" key="1">
    <citation type="submission" date="2024-01" db="EMBL/GenBank/DDBJ databases">
        <title>Sphingobacterium tenebrionis sp. nov., a novel endophyte isolated from tenebrio molitor intestines.</title>
        <authorList>
            <person name="Zhang C."/>
        </authorList>
    </citation>
    <scope>NUCLEOTIDE SEQUENCE [LARGE SCALE GENOMIC DNA]</scope>
    <source>
        <strain evidence="3 4">PU5-4</strain>
    </source>
</reference>
<keyword evidence="4" id="KW-1185">Reference proteome</keyword>
<name>A0ABU8I3L5_9SPHI</name>
<dbReference type="RefSeq" id="WP_134776934.1">
    <property type="nucleotide sequence ID" value="NZ_JAYLLN010000006.1"/>
</dbReference>
<protein>
    <submittedName>
        <fullName evidence="3">PepSY-like domain-containing protein</fullName>
    </submittedName>
</protein>
<dbReference type="PROSITE" id="PS51257">
    <property type="entry name" value="PROKAR_LIPOPROTEIN"/>
    <property type="match status" value="1"/>
</dbReference>